<reference evidence="8" key="1">
    <citation type="submission" date="2009-10" db="EMBL/GenBank/DDBJ databases">
        <title>Diversity of trophic interactions inside an arsenic-rich microbial ecosystem.</title>
        <authorList>
            <person name="Bertin P.N."/>
            <person name="Heinrich-Salmeron A."/>
            <person name="Pelletier E."/>
            <person name="Goulhen-Chollet F."/>
            <person name="Arsene-Ploetze F."/>
            <person name="Gallien S."/>
            <person name="Calteau A."/>
            <person name="Vallenet D."/>
            <person name="Casiot C."/>
            <person name="Chane-Woon-Ming B."/>
            <person name="Giloteaux L."/>
            <person name="Barakat M."/>
            <person name="Bonnefoy V."/>
            <person name="Bruneel O."/>
            <person name="Chandler M."/>
            <person name="Cleiss J."/>
            <person name="Duran R."/>
            <person name="Elbaz-Poulichet F."/>
            <person name="Fonknechten N."/>
            <person name="Lauga B."/>
            <person name="Mornico D."/>
            <person name="Ortet P."/>
            <person name="Schaeffer C."/>
            <person name="Siguier P."/>
            <person name="Alexander Thil Smith A."/>
            <person name="Van Dorsselaer A."/>
            <person name="Weissenbach J."/>
            <person name="Medigue C."/>
            <person name="Le Paslier D."/>
        </authorList>
    </citation>
    <scope>NUCLEOTIDE SEQUENCE</scope>
</reference>
<evidence type="ECO:0000259" key="6">
    <source>
        <dbReference type="Pfam" id="PF00590"/>
    </source>
</evidence>
<dbReference type="PANTHER" id="PTHR46111">
    <property type="entry name" value="RIBOSOMAL RNA SMALL SUBUNIT METHYLTRANSFERASE I"/>
    <property type="match status" value="1"/>
</dbReference>
<evidence type="ECO:0000256" key="1">
    <source>
        <dbReference type="ARBA" id="ARBA00022490"/>
    </source>
</evidence>
<sequence length="314" mass="33083">MPISPSPADHGAPAALAAARQLCAGQSLPPGCLLVVATPIGNLADISLRALAMLERCDLVAAEDTRMAQRLLQAHGLAKPLLRADRHREQTAAAEMLALLAAGQRVAYVSDAGTPGINDPGAVLVRAARAAGHAVIALPGASSVTTALSASGLDLDAGYTFAGYVPATRQQRAAFYREALASPRAWVCFEAPHRIVQSLEELAQLAAALPKPPDLILAKELTKQFEAIVPGSPAELLGWLAADARRVQGEFVLVLQAARDAEPMDAQAQRWLLRLARELPASRAAAVVAEMLGADRKTLYRWLQAQAGQGLDEN</sequence>
<dbReference type="InterPro" id="IPR014776">
    <property type="entry name" value="4pyrrole_Mease_sub2"/>
</dbReference>
<name>E6PL99_9ZZZZ</name>
<dbReference type="InterPro" id="IPR018063">
    <property type="entry name" value="SAM_MeTrfase_RsmI_CS"/>
</dbReference>
<dbReference type="GO" id="GO:0032259">
    <property type="term" value="P:methylation"/>
    <property type="evidence" value="ECO:0007669"/>
    <property type="project" value="UniProtKB-KW"/>
</dbReference>
<comment type="caution">
    <text evidence="8">The sequence shown here is derived from an EMBL/GenBank/DDBJ whole genome shotgun (WGS) entry which is preliminary data.</text>
</comment>
<accession>E6PL99</accession>
<evidence type="ECO:0000256" key="2">
    <source>
        <dbReference type="ARBA" id="ARBA00022552"/>
    </source>
</evidence>
<keyword evidence="1" id="KW-0963">Cytoplasm</keyword>
<protein>
    <submittedName>
        <fullName evidence="8">Putative Uroporphyrin-III C/tetrapyrrole (Corrin/Porphyrin) methyltransferase</fullName>
    </submittedName>
</protein>
<feature type="domain" description="RsmI HTH" evidence="7">
    <location>
        <begin position="263"/>
        <end position="306"/>
    </location>
</feature>
<dbReference type="InterPro" id="IPR035996">
    <property type="entry name" value="4pyrrol_Methylase_sf"/>
</dbReference>
<dbReference type="InterPro" id="IPR053910">
    <property type="entry name" value="RsmI_HTH"/>
</dbReference>
<dbReference type="InterPro" id="IPR000878">
    <property type="entry name" value="4pyrrol_Mease"/>
</dbReference>
<dbReference type="HAMAP" id="MF_01877">
    <property type="entry name" value="16SrRNA_methyltr_I"/>
    <property type="match status" value="1"/>
</dbReference>
<dbReference type="InterPro" id="IPR014777">
    <property type="entry name" value="4pyrrole_Mease_sub1"/>
</dbReference>
<dbReference type="Gene3D" id="3.30.950.10">
    <property type="entry name" value="Methyltransferase, Cobalt-precorrin-4 Transmethylase, Domain 2"/>
    <property type="match status" value="1"/>
</dbReference>
<keyword evidence="2" id="KW-0698">rRNA processing</keyword>
<dbReference type="PIRSF" id="PIRSF005917">
    <property type="entry name" value="MTase_YraL"/>
    <property type="match status" value="1"/>
</dbReference>
<evidence type="ECO:0000256" key="5">
    <source>
        <dbReference type="ARBA" id="ARBA00022691"/>
    </source>
</evidence>
<keyword evidence="4 8" id="KW-0808">Transferase</keyword>
<dbReference type="SUPFAM" id="SSF53790">
    <property type="entry name" value="Tetrapyrrole methylase"/>
    <property type="match status" value="1"/>
</dbReference>
<evidence type="ECO:0000313" key="8">
    <source>
        <dbReference type="EMBL" id="CBH95700.1"/>
    </source>
</evidence>
<dbReference type="Gene3D" id="3.40.1010.10">
    <property type="entry name" value="Cobalt-precorrin-4 Transmethylase, Domain 1"/>
    <property type="match status" value="1"/>
</dbReference>
<dbReference type="CDD" id="cd11648">
    <property type="entry name" value="RsmI"/>
    <property type="match status" value="1"/>
</dbReference>
<dbReference type="Pfam" id="PF23016">
    <property type="entry name" value="RsmI_C"/>
    <property type="match status" value="1"/>
</dbReference>
<evidence type="ECO:0000256" key="4">
    <source>
        <dbReference type="ARBA" id="ARBA00022679"/>
    </source>
</evidence>
<dbReference type="PANTHER" id="PTHR46111:SF1">
    <property type="entry name" value="RIBOSOMAL RNA SMALL SUBUNIT METHYLTRANSFERASE I"/>
    <property type="match status" value="1"/>
</dbReference>
<dbReference type="GO" id="GO:0008168">
    <property type="term" value="F:methyltransferase activity"/>
    <property type="evidence" value="ECO:0007669"/>
    <property type="project" value="UniProtKB-KW"/>
</dbReference>
<dbReference type="AlphaFoldDB" id="E6PL99"/>
<dbReference type="InterPro" id="IPR008189">
    <property type="entry name" value="rRNA_ssu_MeTfrase_I"/>
</dbReference>
<dbReference type="GO" id="GO:0006364">
    <property type="term" value="P:rRNA processing"/>
    <property type="evidence" value="ECO:0007669"/>
    <property type="project" value="UniProtKB-KW"/>
</dbReference>
<feature type="domain" description="Tetrapyrrole methylase" evidence="6">
    <location>
        <begin position="33"/>
        <end position="236"/>
    </location>
</feature>
<gene>
    <name evidence="8" type="ORF">CARN2_1964</name>
</gene>
<organism evidence="8">
    <name type="scientific">mine drainage metagenome</name>
    <dbReference type="NCBI Taxonomy" id="410659"/>
    <lineage>
        <taxon>unclassified sequences</taxon>
        <taxon>metagenomes</taxon>
        <taxon>ecological metagenomes</taxon>
    </lineage>
</organism>
<dbReference type="Pfam" id="PF00590">
    <property type="entry name" value="TP_methylase"/>
    <property type="match status" value="1"/>
</dbReference>
<dbReference type="EMBL" id="CABM01000008">
    <property type="protein sequence ID" value="CBH95700.1"/>
    <property type="molecule type" value="Genomic_DNA"/>
</dbReference>
<dbReference type="PROSITE" id="PS01296">
    <property type="entry name" value="RSMI"/>
    <property type="match status" value="1"/>
</dbReference>
<dbReference type="NCBIfam" id="TIGR00096">
    <property type="entry name" value="16S rRNA (cytidine(1402)-2'-O)-methyltransferase"/>
    <property type="match status" value="1"/>
</dbReference>
<keyword evidence="5" id="KW-0949">S-adenosyl-L-methionine</keyword>
<proteinExistence type="inferred from homology"/>
<keyword evidence="3 8" id="KW-0489">Methyltransferase</keyword>
<evidence type="ECO:0000256" key="3">
    <source>
        <dbReference type="ARBA" id="ARBA00022603"/>
    </source>
</evidence>
<evidence type="ECO:0000259" key="7">
    <source>
        <dbReference type="Pfam" id="PF23016"/>
    </source>
</evidence>